<gene>
    <name evidence="2" type="ORF">VW35_04520</name>
</gene>
<name>A0A0F5LFP3_9HYPH</name>
<dbReference type="Proteomes" id="UP000033514">
    <property type="component" value="Unassembled WGS sequence"/>
</dbReference>
<dbReference type="InterPro" id="IPR024628">
    <property type="entry name" value="Sulfotransferase_Stf0_dom"/>
</dbReference>
<comment type="caution">
    <text evidence="2">The sequence shown here is derived from an EMBL/GenBank/DDBJ whole genome shotgun (WGS) entry which is preliminary data.</text>
</comment>
<dbReference type="GO" id="GO:0016740">
    <property type="term" value="F:transferase activity"/>
    <property type="evidence" value="ECO:0007669"/>
    <property type="project" value="InterPro"/>
</dbReference>
<reference evidence="2 3" key="1">
    <citation type="submission" date="2015-03" db="EMBL/GenBank/DDBJ databases">
        <authorList>
            <person name="Hassan Y.I."/>
            <person name="Lepp D."/>
            <person name="Zhou T."/>
        </authorList>
    </citation>
    <scope>NUCLEOTIDE SEQUENCE [LARGE SCALE GENOMIC DNA]</scope>
    <source>
        <strain evidence="2 3">GH2-10</strain>
    </source>
</reference>
<dbReference type="EMBL" id="LAJG01000014">
    <property type="protein sequence ID" value="KKB80412.1"/>
    <property type="molecule type" value="Genomic_DNA"/>
</dbReference>
<evidence type="ECO:0000313" key="3">
    <source>
        <dbReference type="Proteomes" id="UP000033514"/>
    </source>
</evidence>
<feature type="domain" description="Sulphotransferase Stf0" evidence="1">
    <location>
        <begin position="6"/>
        <end position="247"/>
    </location>
</feature>
<dbReference type="Pfam" id="PF09037">
    <property type="entry name" value="Sulphotransf"/>
    <property type="match status" value="1"/>
</dbReference>
<dbReference type="AlphaFoldDB" id="A0A0F5LFP3"/>
<protein>
    <recommendedName>
        <fullName evidence="1">Sulphotransferase Stf0 domain-containing protein</fullName>
    </recommendedName>
</protein>
<dbReference type="PIRSF" id="PIRSF021497">
    <property type="entry name" value="Sulphotransferase_Stf0"/>
    <property type="match status" value="1"/>
</dbReference>
<dbReference type="Gene3D" id="3.40.50.300">
    <property type="entry name" value="P-loop containing nucleotide triphosphate hydrolases"/>
    <property type="match status" value="1"/>
</dbReference>
<proteinExistence type="predicted"/>
<evidence type="ECO:0000313" key="2">
    <source>
        <dbReference type="EMBL" id="KKB80412.1"/>
    </source>
</evidence>
<keyword evidence="3" id="KW-1185">Reference proteome</keyword>
<dbReference type="InterPro" id="IPR015124">
    <property type="entry name" value="Stf0"/>
</dbReference>
<evidence type="ECO:0000259" key="1">
    <source>
        <dbReference type="Pfam" id="PF09037"/>
    </source>
</evidence>
<accession>A0A0F5LFP3</accession>
<sequence>MANYSSYIICGTPRSGSTLLCEMLAASGTGKPNSYFRAEDFGYWAERWGVTGQVGVDSLKFEQNYFEAMLREGRNGSDIFGLRLMWNSVDEATRCLQQLQGGRADFHIQVQKAFGPTLFIHLSRADKLAQAISLVRARQSGLWHIKADGSVMEGDECERPIEYDRTVIANAVAQLEEDDAAWTAFFCSQAIEPVLIAYSEISKNPQAVLAKVLERLGKDPKIAGSMQTPTRKMSDATSTEWYERYLAESIL</sequence>
<dbReference type="SUPFAM" id="SSF52540">
    <property type="entry name" value="P-loop containing nucleoside triphosphate hydrolases"/>
    <property type="match status" value="1"/>
</dbReference>
<dbReference type="PATRIC" id="fig|361041.3.peg.211"/>
<dbReference type="InterPro" id="IPR027417">
    <property type="entry name" value="P-loop_NTPase"/>
</dbReference>
<organism evidence="2 3">
    <name type="scientific">Devosia soli</name>
    <dbReference type="NCBI Taxonomy" id="361041"/>
    <lineage>
        <taxon>Bacteria</taxon>
        <taxon>Pseudomonadati</taxon>
        <taxon>Pseudomonadota</taxon>
        <taxon>Alphaproteobacteria</taxon>
        <taxon>Hyphomicrobiales</taxon>
        <taxon>Devosiaceae</taxon>
        <taxon>Devosia</taxon>
    </lineage>
</organism>